<dbReference type="PANTHER" id="PTHR48249">
    <property type="entry name" value="MEDIATOR OF RNA POLYMERASE II TRANSCRIPTION SUBUNIT 13"/>
    <property type="match status" value="1"/>
</dbReference>
<evidence type="ECO:0000259" key="15">
    <source>
        <dbReference type="Pfam" id="PF18296"/>
    </source>
</evidence>
<evidence type="ECO:0000256" key="1">
    <source>
        <dbReference type="ARBA" id="ARBA00004123"/>
    </source>
</evidence>
<dbReference type="Pfam" id="PF18296">
    <property type="entry name" value="MID_MedPIWI"/>
    <property type="match status" value="1"/>
</dbReference>
<protein>
    <recommendedName>
        <fullName evidence="3 11">Mediator of RNA polymerase II transcription subunit 13</fullName>
    </recommendedName>
    <alternativeName>
        <fullName evidence="10 11">Mediator complex subunit 13</fullName>
    </alternativeName>
</protein>
<dbReference type="GO" id="GO:0016592">
    <property type="term" value="C:mediator complex"/>
    <property type="evidence" value="ECO:0007669"/>
    <property type="project" value="InterPro"/>
</dbReference>
<organism evidence="16 17">
    <name type="scientific">Lophiostoma macrostomum CBS 122681</name>
    <dbReference type="NCBI Taxonomy" id="1314788"/>
    <lineage>
        <taxon>Eukaryota</taxon>
        <taxon>Fungi</taxon>
        <taxon>Dikarya</taxon>
        <taxon>Ascomycota</taxon>
        <taxon>Pezizomycotina</taxon>
        <taxon>Dothideomycetes</taxon>
        <taxon>Pleosporomycetidae</taxon>
        <taxon>Pleosporales</taxon>
        <taxon>Lophiostomataceae</taxon>
        <taxon>Lophiostoma</taxon>
    </lineage>
</organism>
<gene>
    <name evidence="16" type="ORF">K491DRAFT_776987</name>
</gene>
<evidence type="ECO:0000259" key="13">
    <source>
        <dbReference type="Pfam" id="PF06333"/>
    </source>
</evidence>
<dbReference type="Pfam" id="PF06333">
    <property type="entry name" value="Med13_C"/>
    <property type="match status" value="1"/>
</dbReference>
<feature type="region of interest" description="Disordered" evidence="12">
    <location>
        <begin position="720"/>
        <end position="744"/>
    </location>
</feature>
<keyword evidence="17" id="KW-1185">Reference proteome</keyword>
<comment type="similarity">
    <text evidence="2 11">Belongs to the Mediator complex subunit 13 family.</text>
</comment>
<comment type="subcellular location">
    <subcellularLocation>
        <location evidence="1 11">Nucleus</location>
    </subcellularLocation>
</comment>
<feature type="compositionally biased region" description="Polar residues" evidence="12">
    <location>
        <begin position="1414"/>
        <end position="1427"/>
    </location>
</feature>
<dbReference type="PANTHER" id="PTHR48249:SF3">
    <property type="entry name" value="MEDIATOR OF RNA POLYMERASE II TRANSCRIPTION SUBUNIT 13"/>
    <property type="match status" value="1"/>
</dbReference>
<evidence type="ECO:0000256" key="9">
    <source>
        <dbReference type="ARBA" id="ARBA00025661"/>
    </source>
</evidence>
<proteinExistence type="inferred from homology"/>
<evidence type="ECO:0000256" key="5">
    <source>
        <dbReference type="ARBA" id="ARBA00023015"/>
    </source>
</evidence>
<feature type="region of interest" description="Disordered" evidence="12">
    <location>
        <begin position="110"/>
        <end position="135"/>
    </location>
</feature>
<dbReference type="GO" id="GO:0045944">
    <property type="term" value="P:positive regulation of transcription by RNA polymerase II"/>
    <property type="evidence" value="ECO:0007669"/>
    <property type="project" value="TreeGrafter"/>
</dbReference>
<keyword evidence="7 11" id="KW-0804">Transcription</keyword>
<evidence type="ECO:0000256" key="11">
    <source>
        <dbReference type="RuleBase" id="RU364134"/>
    </source>
</evidence>
<evidence type="ECO:0000256" key="6">
    <source>
        <dbReference type="ARBA" id="ARBA00023159"/>
    </source>
</evidence>
<keyword evidence="8 11" id="KW-0539">Nucleus</keyword>
<keyword evidence="4 11" id="KW-0678">Repressor</keyword>
<feature type="domain" description="MID" evidence="15">
    <location>
        <begin position="1047"/>
        <end position="1226"/>
    </location>
</feature>
<sequence length="1614" mass="175938">MEFLKTCNTNAQAIGDFEAVAYHAFSVRRNPTHSASPLLDHAPSEDVRAVQAHLRQERHFVIQDASRPWLWMFRSTSSDQVGQKPYELPVVEGYDFQREQSGFMKASELARPPIRTANPNTPQSATGPSPSTPGGLQQPLHDIFSIYELFTSSVVALVSYYLVKDHGAVALNYRTFLIKSATETDSVIEEQHLSAIPLRLTNVNVYWLSSGTLVVSSVAVNSPAIHNLDTIPEGESQDQIVGKCVRIGPNGALAQVVSFDDPTEASPEENKLRKDRKRLRIGPAEQGIERWKTAVRRWLSWKGYSTTALDKPSSWVKIRTAPLTSSYQSRPVLWPRFLCFFYDDSTHARGTLDLLHKSRAAIEAKALEWFETPHSVGFRNPVDVAQQWFLGKPERDAILEARRRAQKAEEEAIRPKEEHPGGLFPSSPLNSRTGAYGDLQAVSGVYPTPPDGVPPGAVVSGGDASSISATAASTILVPGGSNPAINLSAPQEHFPSEGQQQLPTSPEFPTSFDAFHAAGSNDDLFEDADDVDGYVGNGITDADFNFFDEPDGDDAAMPDAPIVEDTKSTTTLKKLVKEAENAQQSEVDIKEDMSDPMAALEDALATPSRPSPEQIEDIKMEDAGQDGFPTEGVREELRSPKKQSAFVEPRPPPKPAKDHTPPLSPHRIRQSLLPSPKAKDVPKTPEGQTSSSHRDSVFDPVSFSRKMSLSDAKYQGGRFGVAQQKPATDMQVDKEPSKGPPSLKDLPLVTRLRYAVGIAANSKISEVKALTCADGDLSDSTSDCSSMAEEDDDDIISLPAASVSSGLRLSGKRKLPTDGNATPMSATSLASSFGGDGFDFDGLQTDEGALVLLDPTRWDWPMINLPPPIELRSNSGRYTIPSFSPLAGSMPNTPTSQPDLTLDIPDEKPLSAMETISIAQMVTEQIVYATLDILHEKTLSTPSMSGPSQTYTKLHPVIHQLFPKSVECSVQSLVSLPDVFPDLAQAKGQQRPPARKPNDGPPLPSYHIIQIAPPHIRVRRADMLWDMLPPALPFWESLGLSPCSPAKNVVAFCIYPFSESLRPCVEHFMLNLQITYEGCRLGSHIRTDTLPDYEGGLVPCKVSHPVSSRTAFRSLRETCAMLGRLLSAQHAQIREDEEGRKIDAFVIYMIDPFEDTSAIWELCSAFWTLFQTYGQGPSARPELVPKPDLVLQIIPIKYIASFDAPVILEPSTYASLAREVYDRCPPSEASRDKTPLSIYAAPSFQLEEAIPRGIPFRLNSEPPQDLLRENSYIHLGYAISLDGSWITAAWTDNCGKSRAVVSYNLGTRPFGEIAREIWQTTIEILQARRVTWRVCIAKCGVMDRDECEAWTSLTSCPTQVNLFITLLSVDPNPPLKFTPTMPSTNAPNAGAAQTNTPGSTPQPTISPDPHSLTPAATPSADNITDPTNDPEARLVDLTDESWGIILSHRLHNTNSTVEFRPCLISGLLVKRGQTQQTSSSPGPDPERGPIVVGVNIIWVGAVNSTRAAASPFPPATDGVSPGGVGLHGHTAANPNPNPAIDRDRDRPGTSLMWTPTPQMRATAENLLKEVLAQFRALGVLARLKGVRGSRMGTVPWHVAVAQRGVEGLGVCLPG</sequence>
<reference evidence="16" key="1">
    <citation type="journal article" date="2020" name="Stud. Mycol.">
        <title>101 Dothideomycetes genomes: a test case for predicting lifestyles and emergence of pathogens.</title>
        <authorList>
            <person name="Haridas S."/>
            <person name="Albert R."/>
            <person name="Binder M."/>
            <person name="Bloem J."/>
            <person name="Labutti K."/>
            <person name="Salamov A."/>
            <person name="Andreopoulos B."/>
            <person name="Baker S."/>
            <person name="Barry K."/>
            <person name="Bills G."/>
            <person name="Bluhm B."/>
            <person name="Cannon C."/>
            <person name="Castanera R."/>
            <person name="Culley D."/>
            <person name="Daum C."/>
            <person name="Ezra D."/>
            <person name="Gonzalez J."/>
            <person name="Henrissat B."/>
            <person name="Kuo A."/>
            <person name="Liang C."/>
            <person name="Lipzen A."/>
            <person name="Lutzoni F."/>
            <person name="Magnuson J."/>
            <person name="Mondo S."/>
            <person name="Nolan M."/>
            <person name="Ohm R."/>
            <person name="Pangilinan J."/>
            <person name="Park H.-J."/>
            <person name="Ramirez L."/>
            <person name="Alfaro M."/>
            <person name="Sun H."/>
            <person name="Tritt A."/>
            <person name="Yoshinaga Y."/>
            <person name="Zwiers L.-H."/>
            <person name="Turgeon B."/>
            <person name="Goodwin S."/>
            <person name="Spatafora J."/>
            <person name="Crous P."/>
            <person name="Grigoriev I."/>
        </authorList>
    </citation>
    <scope>NUCLEOTIDE SEQUENCE</scope>
    <source>
        <strain evidence="16">CBS 122681</strain>
    </source>
</reference>
<feature type="region of interest" description="Disordered" evidence="12">
    <location>
        <begin position="1375"/>
        <end position="1431"/>
    </location>
</feature>
<feature type="compositionally biased region" description="Polar residues" evidence="12">
    <location>
        <begin position="117"/>
        <end position="135"/>
    </location>
</feature>
<comment type="function">
    <text evidence="9 11">Component of the SRB8-11 complex. The SRB8-11 complex is a regulatory module of the Mediator complex which is itself involved in regulation of basal and activated RNA polymerase II-dependent transcription. The SRB8-11 complex may be involved in the transcriptional repression of a subset of genes regulated by Mediator. It may inhibit the association of the Mediator complex with RNA polymerase II to form the holoenzyme complex.</text>
</comment>
<accession>A0A6A6TEN5</accession>
<keyword evidence="6 11" id="KW-0010">Activator</keyword>
<comment type="subunit">
    <text evidence="11">Component of the SRB8-11 complex, which itself associates with the Mediator complex.</text>
</comment>
<feature type="region of interest" description="Disordered" evidence="12">
    <location>
        <begin position="1529"/>
        <end position="1549"/>
    </location>
</feature>
<feature type="domain" description="Mediator complex subunit Med13 N-terminal" evidence="14">
    <location>
        <begin position="1"/>
        <end position="343"/>
    </location>
</feature>
<evidence type="ECO:0000256" key="4">
    <source>
        <dbReference type="ARBA" id="ARBA00022491"/>
    </source>
</evidence>
<name>A0A6A6TEN5_9PLEO</name>
<feature type="compositionally biased region" description="Polar residues" evidence="12">
    <location>
        <begin position="1380"/>
        <end position="1405"/>
    </location>
</feature>
<evidence type="ECO:0000259" key="14">
    <source>
        <dbReference type="Pfam" id="PF11597"/>
    </source>
</evidence>
<evidence type="ECO:0000256" key="2">
    <source>
        <dbReference type="ARBA" id="ARBA00009354"/>
    </source>
</evidence>
<dbReference type="Proteomes" id="UP000799324">
    <property type="component" value="Unassembled WGS sequence"/>
</dbReference>
<evidence type="ECO:0000313" key="17">
    <source>
        <dbReference type="Proteomes" id="UP000799324"/>
    </source>
</evidence>
<feature type="compositionally biased region" description="Basic and acidic residues" evidence="12">
    <location>
        <begin position="408"/>
        <end position="420"/>
    </location>
</feature>
<evidence type="ECO:0000256" key="12">
    <source>
        <dbReference type="SAM" id="MobiDB-lite"/>
    </source>
</evidence>
<dbReference type="GO" id="GO:0003713">
    <property type="term" value="F:transcription coactivator activity"/>
    <property type="evidence" value="ECO:0007669"/>
    <property type="project" value="TreeGrafter"/>
</dbReference>
<dbReference type="InterPro" id="IPR051139">
    <property type="entry name" value="Mediator_complx_sub13"/>
</dbReference>
<dbReference type="Pfam" id="PF11597">
    <property type="entry name" value="Med13_N"/>
    <property type="match status" value="1"/>
</dbReference>
<dbReference type="InterPro" id="IPR009401">
    <property type="entry name" value="Med13_C"/>
</dbReference>
<evidence type="ECO:0000313" key="16">
    <source>
        <dbReference type="EMBL" id="KAF2657781.1"/>
    </source>
</evidence>
<feature type="domain" description="Mediator complex subunit Med13 C-terminal" evidence="13">
    <location>
        <begin position="1241"/>
        <end position="1601"/>
    </location>
</feature>
<evidence type="ECO:0000256" key="7">
    <source>
        <dbReference type="ARBA" id="ARBA00023163"/>
    </source>
</evidence>
<evidence type="ECO:0000256" key="3">
    <source>
        <dbReference type="ARBA" id="ARBA00019618"/>
    </source>
</evidence>
<feature type="region of interest" description="Disordered" evidence="12">
    <location>
        <begin position="408"/>
        <end position="428"/>
    </location>
</feature>
<evidence type="ECO:0000256" key="8">
    <source>
        <dbReference type="ARBA" id="ARBA00023242"/>
    </source>
</evidence>
<dbReference type="OrthoDB" id="103819at2759"/>
<evidence type="ECO:0000256" key="10">
    <source>
        <dbReference type="ARBA" id="ARBA00032008"/>
    </source>
</evidence>
<dbReference type="InterPro" id="IPR021643">
    <property type="entry name" value="Mediator_Med13_N"/>
</dbReference>
<dbReference type="EMBL" id="MU004322">
    <property type="protein sequence ID" value="KAF2657781.1"/>
    <property type="molecule type" value="Genomic_DNA"/>
</dbReference>
<feature type="region of interest" description="Disordered" evidence="12">
    <location>
        <begin position="620"/>
        <end position="699"/>
    </location>
</feature>
<keyword evidence="5 11" id="KW-0805">Transcription regulation</keyword>
<dbReference type="InterPro" id="IPR041285">
    <property type="entry name" value="MID_MedPIWI"/>
</dbReference>